<keyword evidence="5" id="KW-1185">Reference proteome</keyword>
<dbReference type="PANTHER" id="PTHR45715">
    <property type="entry name" value="ATPASE H+-TRANSPORTING V1 SUBUNIT E1A-RELATED"/>
    <property type="match status" value="1"/>
</dbReference>
<evidence type="ECO:0000313" key="5">
    <source>
        <dbReference type="Proteomes" id="UP000015103"/>
    </source>
</evidence>
<dbReference type="eggNOG" id="KOG1664">
    <property type="taxonomic scope" value="Eukaryota"/>
</dbReference>
<dbReference type="InterPro" id="IPR038495">
    <property type="entry name" value="ATPase_E_C"/>
</dbReference>
<reference evidence="4" key="1">
    <citation type="submission" date="2015-05" db="UniProtKB">
        <authorList>
            <consortium name="EnsemblMetazoa"/>
        </authorList>
    </citation>
    <scope>IDENTIFICATION</scope>
</reference>
<keyword evidence="2" id="KW-0813">Transport</keyword>
<dbReference type="Proteomes" id="UP000015103">
    <property type="component" value="Unassembled WGS sequence"/>
</dbReference>
<evidence type="ECO:0000256" key="2">
    <source>
        <dbReference type="ARBA" id="ARBA00022448"/>
    </source>
</evidence>
<sequence length="275" mass="32435">MDTPLSDEECQIRISELIVRIENAAEEMVNEIDKEAEFEADKFLEETQRKMELYDVYLERKQSKYATDYNLFRSRLQNSKRVEQLVERDKLLLNVVLAVHNRLGNVDHKAHRKAYRRILYSLVLQGLCKLVETEVKVRFRKSDLRIGMSVLKQAAEQFEKMSGISVNILADTEKYLPLESCGGVDIFNIRETVYVRNALSVRLDRVLFLSNPLIRYLLFGLSKHRKYYDLSFSADENNIYLLSYKSARERRPRKETKIQRTLAQSIIEQERLEDE</sequence>
<proteinExistence type="inferred from homology"/>
<accession>T1IB68</accession>
<dbReference type="HOGENOM" id="CLU_1013055_0_0_1"/>
<comment type="similarity">
    <text evidence="1">Belongs to the V-ATPase E subunit family.</text>
</comment>
<dbReference type="Pfam" id="PF01991">
    <property type="entry name" value="vATP-synt_E"/>
    <property type="match status" value="1"/>
</dbReference>
<dbReference type="SUPFAM" id="SSF160527">
    <property type="entry name" value="V-type ATPase subunit E-like"/>
    <property type="match status" value="1"/>
</dbReference>
<dbReference type="EnsemblMetazoa" id="RPRC013539-RA">
    <property type="protein sequence ID" value="RPRC013539-PA"/>
    <property type="gene ID" value="RPRC013539"/>
</dbReference>
<dbReference type="GO" id="GO:0046961">
    <property type="term" value="F:proton-transporting ATPase activity, rotational mechanism"/>
    <property type="evidence" value="ECO:0007669"/>
    <property type="project" value="InterPro"/>
</dbReference>
<evidence type="ECO:0000313" key="4">
    <source>
        <dbReference type="EnsemblMetazoa" id="RPRC013539-PA"/>
    </source>
</evidence>
<keyword evidence="3" id="KW-0406">Ion transport</keyword>
<dbReference type="STRING" id="13249.T1IB68"/>
<organism evidence="4 5">
    <name type="scientific">Rhodnius prolixus</name>
    <name type="common">Triatomid bug</name>
    <dbReference type="NCBI Taxonomy" id="13249"/>
    <lineage>
        <taxon>Eukaryota</taxon>
        <taxon>Metazoa</taxon>
        <taxon>Ecdysozoa</taxon>
        <taxon>Arthropoda</taxon>
        <taxon>Hexapoda</taxon>
        <taxon>Insecta</taxon>
        <taxon>Pterygota</taxon>
        <taxon>Neoptera</taxon>
        <taxon>Paraneoptera</taxon>
        <taxon>Hemiptera</taxon>
        <taxon>Heteroptera</taxon>
        <taxon>Panheteroptera</taxon>
        <taxon>Cimicomorpha</taxon>
        <taxon>Reduviidae</taxon>
        <taxon>Triatominae</taxon>
        <taxon>Rhodnius</taxon>
    </lineage>
</organism>
<evidence type="ECO:0000256" key="3">
    <source>
        <dbReference type="ARBA" id="ARBA00023065"/>
    </source>
</evidence>
<dbReference type="VEuPathDB" id="VectorBase:RPRC013539"/>
<dbReference type="InterPro" id="IPR002842">
    <property type="entry name" value="ATPase_V1_Esu"/>
</dbReference>
<name>T1IB68_RHOPR</name>
<protein>
    <submittedName>
        <fullName evidence="4">Uncharacterized protein</fullName>
    </submittedName>
</protein>
<dbReference type="GO" id="GO:0033178">
    <property type="term" value="C:proton-transporting two-sector ATPase complex, catalytic domain"/>
    <property type="evidence" value="ECO:0007669"/>
    <property type="project" value="InterPro"/>
</dbReference>
<dbReference type="InParanoid" id="T1IB68"/>
<evidence type="ECO:0000256" key="1">
    <source>
        <dbReference type="ARBA" id="ARBA00005901"/>
    </source>
</evidence>
<dbReference type="AlphaFoldDB" id="T1IB68"/>
<dbReference type="Gene3D" id="3.30.2320.30">
    <property type="entry name" value="ATP synthase, E subunit, C-terminal"/>
    <property type="match status" value="1"/>
</dbReference>
<dbReference type="EMBL" id="ACPB03005772">
    <property type="status" value="NOT_ANNOTATED_CDS"/>
    <property type="molecule type" value="Genomic_DNA"/>
</dbReference>